<keyword evidence="1" id="KW-0732">Signal</keyword>
<protein>
    <submittedName>
        <fullName evidence="2">Uncharacterized protein</fullName>
    </submittedName>
</protein>
<dbReference type="Proteomes" id="UP000436138">
    <property type="component" value="Chromosome"/>
</dbReference>
<sequence length="61" mass="6036">MRRQIARSLTISALAAGLLVPAVASSQAAVEQPAASAVLQAGIVPVAVQAASLATTAGRWP</sequence>
<evidence type="ECO:0000313" key="2">
    <source>
        <dbReference type="EMBL" id="QHA02060.1"/>
    </source>
</evidence>
<feature type="signal peptide" evidence="1">
    <location>
        <begin position="1"/>
        <end position="28"/>
    </location>
</feature>
<gene>
    <name evidence="2" type="ORF">GQF42_00590</name>
</gene>
<evidence type="ECO:0000313" key="3">
    <source>
        <dbReference type="Proteomes" id="UP000436138"/>
    </source>
</evidence>
<feature type="chain" id="PRO_5038465992" evidence="1">
    <location>
        <begin position="29"/>
        <end position="61"/>
    </location>
</feature>
<evidence type="ECO:0000256" key="1">
    <source>
        <dbReference type="SAM" id="SignalP"/>
    </source>
</evidence>
<reference evidence="2 3" key="1">
    <citation type="submission" date="2019-12" db="EMBL/GenBank/DDBJ databases">
        <title>Streptomyces sp. strain T44 isolated from rhizosphere soil of Broussonetia papyrifera.</title>
        <authorList>
            <person name="Mo P."/>
        </authorList>
    </citation>
    <scope>NUCLEOTIDE SEQUENCE [LARGE SCALE GENOMIC DNA]</scope>
    <source>
        <strain evidence="2 3">T44</strain>
    </source>
</reference>
<dbReference type="RefSeq" id="WP_158916719.1">
    <property type="nucleotide sequence ID" value="NZ_CP047020.1"/>
</dbReference>
<dbReference type="EMBL" id="CP047020">
    <property type="protein sequence ID" value="QHA02060.1"/>
    <property type="molecule type" value="Genomic_DNA"/>
</dbReference>
<dbReference type="KEGG" id="sbro:GQF42_00590"/>
<proteinExistence type="predicted"/>
<accession>A0A6I6MWT3</accession>
<organism evidence="2 3">
    <name type="scientific">Streptomyces broussonetiae</name>
    <dbReference type="NCBI Taxonomy" id="2686304"/>
    <lineage>
        <taxon>Bacteria</taxon>
        <taxon>Bacillati</taxon>
        <taxon>Actinomycetota</taxon>
        <taxon>Actinomycetes</taxon>
        <taxon>Kitasatosporales</taxon>
        <taxon>Streptomycetaceae</taxon>
        <taxon>Streptomyces</taxon>
    </lineage>
</organism>
<name>A0A6I6MWT3_9ACTN</name>
<dbReference type="AlphaFoldDB" id="A0A6I6MWT3"/>
<keyword evidence="3" id="KW-1185">Reference proteome</keyword>